<dbReference type="AlphaFoldDB" id="A0A939JFD7"/>
<name>A0A939JFD7_9BACT</name>
<dbReference type="EMBL" id="JAFLQZ010000018">
    <property type="protein sequence ID" value="MBO0360312.1"/>
    <property type="molecule type" value="Genomic_DNA"/>
</dbReference>
<keyword evidence="2" id="KW-1185">Reference proteome</keyword>
<protein>
    <submittedName>
        <fullName evidence="1">SUKH-3 domain-containing protein</fullName>
    </submittedName>
</protein>
<comment type="caution">
    <text evidence="1">The sequence shown here is derived from an EMBL/GenBank/DDBJ whole genome shotgun (WGS) entry which is preliminary data.</text>
</comment>
<accession>A0A939JFD7</accession>
<dbReference type="Pfam" id="PF14433">
    <property type="entry name" value="SUKH-3"/>
    <property type="match status" value="1"/>
</dbReference>
<organism evidence="1 2">
    <name type="scientific">Hymenobacter telluris</name>
    <dbReference type="NCBI Taxonomy" id="2816474"/>
    <lineage>
        <taxon>Bacteria</taxon>
        <taxon>Pseudomonadati</taxon>
        <taxon>Bacteroidota</taxon>
        <taxon>Cytophagia</taxon>
        <taxon>Cytophagales</taxon>
        <taxon>Hymenobacteraceae</taxon>
        <taxon>Hymenobacter</taxon>
    </lineage>
</organism>
<dbReference type="RefSeq" id="WP_206986257.1">
    <property type="nucleotide sequence ID" value="NZ_JAFLQZ010000018.1"/>
</dbReference>
<dbReference type="InterPro" id="IPR025850">
    <property type="entry name" value="SUKH-3"/>
</dbReference>
<sequence length="153" mass="17229">MFVFCDEVYHLLTDAGWYQGRVVDTQHYRQHALQLELPWLPAAEAFLQEFGGLYCFFVRQDHSISRVFFDATRAAAFPDLPQLLREYSPRVPQQTLCVVGQAYTDPLCLLMDAEGTLYGAFAGGFYRIAASGRAGVEAVILDLLFEEVLVPAQ</sequence>
<reference evidence="1" key="1">
    <citation type="submission" date="2021-03" db="EMBL/GenBank/DDBJ databases">
        <authorList>
            <person name="Kim M.K."/>
        </authorList>
    </citation>
    <scope>NUCLEOTIDE SEQUENCE</scope>
    <source>
        <strain evidence="1">BT186</strain>
    </source>
</reference>
<dbReference type="Proteomes" id="UP000664144">
    <property type="component" value="Unassembled WGS sequence"/>
</dbReference>
<evidence type="ECO:0000313" key="2">
    <source>
        <dbReference type="Proteomes" id="UP000664144"/>
    </source>
</evidence>
<proteinExistence type="predicted"/>
<gene>
    <name evidence="1" type="ORF">J0X19_20295</name>
</gene>
<evidence type="ECO:0000313" key="1">
    <source>
        <dbReference type="EMBL" id="MBO0360312.1"/>
    </source>
</evidence>